<gene>
    <name evidence="2" type="ORF">MUK42_04936</name>
</gene>
<dbReference type="AlphaFoldDB" id="A0A9E7GGA5"/>
<accession>A0A9E7GGA5</accession>
<evidence type="ECO:0000259" key="1">
    <source>
        <dbReference type="Pfam" id="PF25019"/>
    </source>
</evidence>
<feature type="domain" description="R13L1/DRL21-like LRR repeat region" evidence="1">
    <location>
        <begin position="26"/>
        <end position="151"/>
    </location>
</feature>
<sequence>MKLHSDGSANTSSKLAGCCLAIQPSKSLANLKKFRLKNLDGLSSAENARALKLKDKMFLEHLAQCWDMEVALDTNATLLHEQIPKDLQPNRALKNLEIVSYMGKKLPSWMTSKEGYLKYLIEIKLVNISKCERLPPLGQLPAPETVEISGME</sequence>
<keyword evidence="3" id="KW-1185">Reference proteome</keyword>
<dbReference type="InterPro" id="IPR032675">
    <property type="entry name" value="LRR_dom_sf"/>
</dbReference>
<evidence type="ECO:0000313" key="2">
    <source>
        <dbReference type="EMBL" id="URE13950.1"/>
    </source>
</evidence>
<dbReference type="EMBL" id="CP097508">
    <property type="protein sequence ID" value="URE13950.1"/>
    <property type="molecule type" value="Genomic_DNA"/>
</dbReference>
<name>A0A9E7GGA5_9LILI</name>
<organism evidence="2 3">
    <name type="scientific">Musa troglodytarum</name>
    <name type="common">fe'i banana</name>
    <dbReference type="NCBI Taxonomy" id="320322"/>
    <lineage>
        <taxon>Eukaryota</taxon>
        <taxon>Viridiplantae</taxon>
        <taxon>Streptophyta</taxon>
        <taxon>Embryophyta</taxon>
        <taxon>Tracheophyta</taxon>
        <taxon>Spermatophyta</taxon>
        <taxon>Magnoliopsida</taxon>
        <taxon>Liliopsida</taxon>
        <taxon>Zingiberales</taxon>
        <taxon>Musaceae</taxon>
        <taxon>Musa</taxon>
    </lineage>
</organism>
<dbReference type="Pfam" id="PF25019">
    <property type="entry name" value="LRR_R13L1-DRL21"/>
    <property type="match status" value="1"/>
</dbReference>
<dbReference type="OrthoDB" id="680007at2759"/>
<dbReference type="Gene3D" id="3.80.10.10">
    <property type="entry name" value="Ribonuclease Inhibitor"/>
    <property type="match status" value="1"/>
</dbReference>
<protein>
    <submittedName>
        <fullName evidence="2">NB-ARC domain</fullName>
    </submittedName>
</protein>
<evidence type="ECO:0000313" key="3">
    <source>
        <dbReference type="Proteomes" id="UP001055439"/>
    </source>
</evidence>
<dbReference type="Proteomes" id="UP001055439">
    <property type="component" value="Chromosome 6"/>
</dbReference>
<dbReference type="InterPro" id="IPR056789">
    <property type="entry name" value="LRR_R13L1-DRL21"/>
</dbReference>
<reference evidence="2" key="1">
    <citation type="submission" date="2022-05" db="EMBL/GenBank/DDBJ databases">
        <title>The Musa troglodytarum L. genome provides insights into the mechanism of non-climacteric behaviour and enrichment of carotenoids.</title>
        <authorList>
            <person name="Wang J."/>
        </authorList>
    </citation>
    <scope>NUCLEOTIDE SEQUENCE</scope>
    <source>
        <tissue evidence="2">Leaf</tissue>
    </source>
</reference>
<proteinExistence type="predicted"/>